<accession>A0AAD9PDI2</accession>
<keyword evidence="3" id="KW-1185">Reference proteome</keyword>
<gene>
    <name evidence="2" type="ORF">NP493_24g05011</name>
</gene>
<reference evidence="2" key="1">
    <citation type="journal article" date="2023" name="Mol. Biol. Evol.">
        <title>Third-Generation Sequencing Reveals the Adaptive Role of the Epigenome in Three Deep-Sea Polychaetes.</title>
        <authorList>
            <person name="Perez M."/>
            <person name="Aroh O."/>
            <person name="Sun Y."/>
            <person name="Lan Y."/>
            <person name="Juniper S.K."/>
            <person name="Young C.R."/>
            <person name="Angers B."/>
            <person name="Qian P.Y."/>
        </authorList>
    </citation>
    <scope>NUCLEOTIDE SEQUENCE</scope>
    <source>
        <strain evidence="2">R07B-5</strain>
    </source>
</reference>
<protein>
    <submittedName>
        <fullName evidence="2">Uncharacterized protein</fullName>
    </submittedName>
</protein>
<dbReference type="Proteomes" id="UP001209878">
    <property type="component" value="Unassembled WGS sequence"/>
</dbReference>
<feature type="region of interest" description="Disordered" evidence="1">
    <location>
        <begin position="340"/>
        <end position="362"/>
    </location>
</feature>
<evidence type="ECO:0000313" key="3">
    <source>
        <dbReference type="Proteomes" id="UP001209878"/>
    </source>
</evidence>
<proteinExistence type="predicted"/>
<evidence type="ECO:0000313" key="2">
    <source>
        <dbReference type="EMBL" id="KAK2192723.1"/>
    </source>
</evidence>
<dbReference type="AlphaFoldDB" id="A0AAD9PDI2"/>
<dbReference type="Pfam" id="PF21122">
    <property type="entry name" value="KA1_BRSK"/>
    <property type="match status" value="1"/>
</dbReference>
<evidence type="ECO:0000256" key="1">
    <source>
        <dbReference type="SAM" id="MobiDB-lite"/>
    </source>
</evidence>
<organism evidence="2 3">
    <name type="scientific">Ridgeia piscesae</name>
    <name type="common">Tubeworm</name>
    <dbReference type="NCBI Taxonomy" id="27915"/>
    <lineage>
        <taxon>Eukaryota</taxon>
        <taxon>Metazoa</taxon>
        <taxon>Spiralia</taxon>
        <taxon>Lophotrochozoa</taxon>
        <taxon>Annelida</taxon>
        <taxon>Polychaeta</taxon>
        <taxon>Sedentaria</taxon>
        <taxon>Canalipalpata</taxon>
        <taxon>Sabellida</taxon>
        <taxon>Siboglinidae</taxon>
        <taxon>Ridgeia</taxon>
    </lineage>
</organism>
<name>A0AAD9PDI2_RIDPI</name>
<sequence length="362" mass="39566">MSTTFPTVPFISGEVCPISAYLHAKSHTWRYPQQTPSTVPLLGGLYPQQTPSTVLYYLVGCIPSRHPPQFSLLGGLYPQQTPSTVLSYLVGCIPADTLHSSLYLVGGIPSRHPPQFSLTWWAVSPADTLHSSLYLVGVSQQTPSTVLSYLVGCIPSRHPLLLGGYPSRHPPQFSYLVGCIPSRHPPFSLTWWAVSPADTLHSSLLLGGLYPQQTPSTVHSYLVGGIPSRHPPQFSLTWWATPDLSHSVASPTSFRAEYRRAGSVSMFSRNVKFQVDIASTHSDTAGDKMHCVTFTLVAGPVRRFKRLCELIQSMIMSPNHVMSVGHRISTDLSNAIPMSRKASSSIADRKTEKSVGPVHNLA</sequence>
<comment type="caution">
    <text evidence="2">The sequence shown here is derived from an EMBL/GenBank/DDBJ whole genome shotgun (WGS) entry which is preliminary data.</text>
</comment>
<dbReference type="EMBL" id="JAODUO010000024">
    <property type="protein sequence ID" value="KAK2192723.1"/>
    <property type="molecule type" value="Genomic_DNA"/>
</dbReference>